<organism evidence="1 2">
    <name type="scientific">Prolixibacter bellariivorans</name>
    <dbReference type="NCBI Taxonomy" id="314319"/>
    <lineage>
        <taxon>Bacteria</taxon>
        <taxon>Pseudomonadati</taxon>
        <taxon>Bacteroidota</taxon>
        <taxon>Bacteroidia</taxon>
        <taxon>Marinilabiliales</taxon>
        <taxon>Prolixibacteraceae</taxon>
        <taxon>Prolixibacter</taxon>
    </lineage>
</organism>
<evidence type="ECO:0008006" key="3">
    <source>
        <dbReference type="Google" id="ProtNLM"/>
    </source>
</evidence>
<dbReference type="Gene3D" id="2.180.10.10">
    <property type="entry name" value="RHS repeat-associated core"/>
    <property type="match status" value="1"/>
</dbReference>
<dbReference type="EMBL" id="BLAX01000001">
    <property type="protein sequence ID" value="GET34239.1"/>
    <property type="molecule type" value="Genomic_DNA"/>
</dbReference>
<sequence length="83" mass="9117">MLELLNEERTLQPTGKQGYGFTYDALNRLLTADYGEGSSLTTNAGANNVTISGYDWNGNITGLTRQLKGTARLRIWLILLPNA</sequence>
<reference evidence="1 2" key="1">
    <citation type="submission" date="2019-10" db="EMBL/GenBank/DDBJ databases">
        <title>Prolixibacter strains distinguished by the presence of nitrate reductase genes were adept at nitrate-dependent anaerobic corrosion of metallic iron and carbon steel.</title>
        <authorList>
            <person name="Iino T."/>
            <person name="Shono N."/>
            <person name="Ito K."/>
            <person name="Nakamura R."/>
            <person name="Sueoka K."/>
            <person name="Harayama S."/>
            <person name="Ohkuma M."/>
        </authorList>
    </citation>
    <scope>NUCLEOTIDE SEQUENCE [LARGE SCALE GENOMIC DNA]</scope>
    <source>
        <strain evidence="1 2">JCM 13498</strain>
    </source>
</reference>
<name>A0A5M4B247_9BACT</name>
<dbReference type="AlphaFoldDB" id="A0A5M4B247"/>
<proteinExistence type="predicted"/>
<comment type="caution">
    <text evidence="1">The sequence shown here is derived from an EMBL/GenBank/DDBJ whole genome shotgun (WGS) entry which is preliminary data.</text>
</comment>
<accession>A0A5M4B247</accession>
<evidence type="ECO:0000313" key="2">
    <source>
        <dbReference type="Proteomes" id="UP000391834"/>
    </source>
</evidence>
<keyword evidence="2" id="KW-1185">Reference proteome</keyword>
<gene>
    <name evidence="1" type="ORF">PbJCM13498_31020</name>
</gene>
<protein>
    <recommendedName>
        <fullName evidence="3">RHS repeat-associated core domain-containing protein</fullName>
    </recommendedName>
</protein>
<dbReference type="Proteomes" id="UP000391834">
    <property type="component" value="Unassembled WGS sequence"/>
</dbReference>
<evidence type="ECO:0000313" key="1">
    <source>
        <dbReference type="EMBL" id="GET34239.1"/>
    </source>
</evidence>